<evidence type="ECO:0000313" key="3">
    <source>
        <dbReference type="Proteomes" id="UP000290189"/>
    </source>
</evidence>
<geneLocation type="mitochondrion" evidence="2"/>
<gene>
    <name evidence="2" type="ORF">PLBR_LOCUS4630</name>
</gene>
<dbReference type="EMBL" id="OVEO01000007">
    <property type="protein sequence ID" value="SPQ97415.1"/>
    <property type="molecule type" value="Genomic_DNA"/>
</dbReference>
<keyword evidence="2" id="KW-0496">Mitochondrion</keyword>
<protein>
    <recommendedName>
        <fullName evidence="4">F-box domain-containing protein</fullName>
    </recommendedName>
</protein>
<sequence length="446" mass="50728">MRVRFMPIGWSAPALQNVVFSKALGYATVRIRVIAQNNRGERRSSWPCSSQRCLFLHMTLDLFETCLSFLDLRSITRLCMTSRLDQAHRDAVVRRWRRSCMERWASYRVRDWGTGPGIEFTVNRQDWVLASMAREWTETQFTPGMSPASRIEAVTEAIGRRLDMPNVLEEGLRWIVQLFDEHGEAEVCHARPNEITLRKLVFLMSRRMMDRDVQHLGLKVVGILSLNEQSRKVLPGMGVVDLLINALNIHDSSQHLIENALWALVILGRPLGSSEGMRYPHQHSAAIAHVSDILSDPRVGIVNAVIQTMVRNVSNPSVLAKAFWATVNLSLMDCNKQQLINSKAIHLIILSMFRFPDERELQFRACFALINLSLNRESRTAIRNLNGIEAILGAMASLAWSSRTNRERMVKNQAAELVNRALTKFPGFRDINEIGMTFLALIAVEQ</sequence>
<dbReference type="InterPro" id="IPR016024">
    <property type="entry name" value="ARM-type_fold"/>
</dbReference>
<reference evidence="2 3" key="1">
    <citation type="submission" date="2018-03" db="EMBL/GenBank/DDBJ databases">
        <authorList>
            <person name="Fogelqvist J."/>
        </authorList>
    </citation>
    <scope>NUCLEOTIDE SEQUENCE [LARGE SCALE GENOMIC DNA]</scope>
</reference>
<dbReference type="InterPro" id="IPR011989">
    <property type="entry name" value="ARM-like"/>
</dbReference>
<keyword evidence="1" id="KW-0677">Repeat</keyword>
<accession>A0A3P3YB83</accession>
<dbReference type="SUPFAM" id="SSF48371">
    <property type="entry name" value="ARM repeat"/>
    <property type="match status" value="1"/>
</dbReference>
<dbReference type="Proteomes" id="UP000290189">
    <property type="component" value="Unassembled WGS sequence"/>
</dbReference>
<organism evidence="2 3">
    <name type="scientific">Plasmodiophora brassicae</name>
    <name type="common">Clubroot disease agent</name>
    <dbReference type="NCBI Taxonomy" id="37360"/>
    <lineage>
        <taxon>Eukaryota</taxon>
        <taxon>Sar</taxon>
        <taxon>Rhizaria</taxon>
        <taxon>Endomyxa</taxon>
        <taxon>Phytomyxea</taxon>
        <taxon>Plasmodiophorida</taxon>
        <taxon>Plasmodiophoridae</taxon>
        <taxon>Plasmodiophora</taxon>
    </lineage>
</organism>
<evidence type="ECO:0008006" key="4">
    <source>
        <dbReference type="Google" id="ProtNLM"/>
    </source>
</evidence>
<proteinExistence type="predicted"/>
<evidence type="ECO:0000256" key="1">
    <source>
        <dbReference type="ARBA" id="ARBA00022737"/>
    </source>
</evidence>
<dbReference type="Gene3D" id="1.25.10.10">
    <property type="entry name" value="Leucine-rich Repeat Variant"/>
    <property type="match status" value="1"/>
</dbReference>
<dbReference type="AlphaFoldDB" id="A0A3P3YB83"/>
<dbReference type="PANTHER" id="PTHR22895:SF0">
    <property type="entry name" value="ARMADILLO REPEAT-CONTAINING PROTEIN 6"/>
    <property type="match status" value="1"/>
</dbReference>
<name>A0A3P3YB83_PLABS</name>
<evidence type="ECO:0000313" key="2">
    <source>
        <dbReference type="EMBL" id="SPQ97415.1"/>
    </source>
</evidence>
<dbReference type="PANTHER" id="PTHR22895">
    <property type="entry name" value="ARMADILLO REPEAT-CONTAINING PROTEIN 6"/>
    <property type="match status" value="1"/>
</dbReference>